<evidence type="ECO:0000313" key="5">
    <source>
        <dbReference type="EMBL" id="SDR54923.1"/>
    </source>
</evidence>
<feature type="transmembrane region" description="Helical" evidence="3">
    <location>
        <begin position="157"/>
        <end position="179"/>
    </location>
</feature>
<feature type="transmembrane region" description="Helical" evidence="3">
    <location>
        <begin position="63"/>
        <end position="85"/>
    </location>
</feature>
<keyword evidence="3" id="KW-0472">Membrane</keyword>
<keyword evidence="1" id="KW-0520">NAD</keyword>
<keyword evidence="3" id="KW-1133">Transmembrane helix</keyword>
<dbReference type="Proteomes" id="UP000199365">
    <property type="component" value="Unassembled WGS sequence"/>
</dbReference>
<evidence type="ECO:0000313" key="6">
    <source>
        <dbReference type="Proteomes" id="UP000199365"/>
    </source>
</evidence>
<dbReference type="PANTHER" id="PTHR44758:SF1">
    <property type="entry name" value="NAD(P) TRANSHYDROGENASE SUBUNIT BETA"/>
    <property type="match status" value="1"/>
</dbReference>
<evidence type="ECO:0000256" key="3">
    <source>
        <dbReference type="SAM" id="Phobius"/>
    </source>
</evidence>
<accession>A0A1H1JXX7</accession>
<evidence type="ECO:0000256" key="1">
    <source>
        <dbReference type="ARBA" id="ARBA00023027"/>
    </source>
</evidence>
<feature type="transmembrane region" description="Helical" evidence="3">
    <location>
        <begin position="13"/>
        <end position="36"/>
    </location>
</feature>
<dbReference type="RefSeq" id="WP_244144962.1">
    <property type="nucleotide sequence ID" value="NZ_FNKX01000002.1"/>
</dbReference>
<dbReference type="PANTHER" id="PTHR44758">
    <property type="entry name" value="NAD(P) TRANSHYDROGENASE SUBUNIT BETA"/>
    <property type="match status" value="1"/>
</dbReference>
<keyword evidence="3" id="KW-0812">Transmembrane</keyword>
<dbReference type="InterPro" id="IPR034300">
    <property type="entry name" value="PNTB-like"/>
</dbReference>
<sequence>MPQACGSAVWMDLLWLLAVTVAAALIAVLMVALAALSRRQFGRRSAQRHSCVRERDLTRRPRMLALLGSGIGLAVASTGFTRYLLAAARENSERIELFAAVLIGALLFAISAIAFCKLRGALQLEALARPGHHVVNLFALFLCGWLGYGFVTEQAQPFGLAALLATGALALAMGVHLMLSREYSADPAHAANRVSCAARMYAFAARSDGLAIGKPGLLANIEWHGGEEQTWALRDVTPAMMRVSASADSRDGRDGRRGNGRQRDYARQCAHERPVHFTTRR</sequence>
<feature type="transmembrane region" description="Helical" evidence="3">
    <location>
        <begin position="97"/>
        <end position="122"/>
    </location>
</feature>
<protein>
    <submittedName>
        <fullName evidence="5">NAD(P) transhydrogenase subunit beta</fullName>
    </submittedName>
</protein>
<feature type="transmembrane region" description="Helical" evidence="3">
    <location>
        <begin position="134"/>
        <end position="151"/>
    </location>
</feature>
<gene>
    <name evidence="5" type="ORF">SAMN05445850_5966</name>
</gene>
<dbReference type="Pfam" id="PF02233">
    <property type="entry name" value="PNTB"/>
    <property type="match status" value="1"/>
</dbReference>
<dbReference type="AlphaFoldDB" id="A0A1H1JXX7"/>
<proteinExistence type="predicted"/>
<feature type="compositionally biased region" description="Basic and acidic residues" evidence="2">
    <location>
        <begin position="248"/>
        <end position="267"/>
    </location>
</feature>
<keyword evidence="6" id="KW-1185">Reference proteome</keyword>
<organism evidence="5 6">
    <name type="scientific">Paraburkholderia tuberum</name>
    <dbReference type="NCBI Taxonomy" id="157910"/>
    <lineage>
        <taxon>Bacteria</taxon>
        <taxon>Pseudomonadati</taxon>
        <taxon>Pseudomonadota</taxon>
        <taxon>Betaproteobacteria</taxon>
        <taxon>Burkholderiales</taxon>
        <taxon>Burkholderiaceae</taxon>
        <taxon>Paraburkholderia</taxon>
    </lineage>
</organism>
<dbReference type="EMBL" id="FNKX01000002">
    <property type="protein sequence ID" value="SDR54923.1"/>
    <property type="molecule type" value="Genomic_DNA"/>
</dbReference>
<name>A0A1H1JXX7_9BURK</name>
<evidence type="ECO:0000259" key="4">
    <source>
        <dbReference type="Pfam" id="PF02233"/>
    </source>
</evidence>
<feature type="region of interest" description="Disordered" evidence="2">
    <location>
        <begin position="244"/>
        <end position="267"/>
    </location>
</feature>
<feature type="domain" description="NADP transhydrogenase beta-like" evidence="4">
    <location>
        <begin position="53"/>
        <end position="180"/>
    </location>
</feature>
<dbReference type="STRING" id="157910.SAMN05445850_5966"/>
<reference evidence="6" key="1">
    <citation type="submission" date="2016-10" db="EMBL/GenBank/DDBJ databases">
        <authorList>
            <person name="Varghese N."/>
            <person name="Submissions S."/>
        </authorList>
    </citation>
    <scope>NUCLEOTIDE SEQUENCE [LARGE SCALE GENOMIC DNA]</scope>
    <source>
        <strain evidence="6">DUS833</strain>
    </source>
</reference>
<evidence type="ECO:0000256" key="2">
    <source>
        <dbReference type="SAM" id="MobiDB-lite"/>
    </source>
</evidence>